<keyword evidence="4" id="KW-1185">Reference proteome</keyword>
<dbReference type="Pfam" id="PF01337">
    <property type="entry name" value="Barstar"/>
    <property type="match status" value="1"/>
</dbReference>
<reference evidence="3 4" key="2">
    <citation type="submission" date="2018-12" db="EMBL/GenBank/DDBJ databases">
        <title>Nakamurella antarcticus sp. nov., isolated from Antarctica South Shetland Islands soil.</title>
        <authorList>
            <person name="Peng F."/>
        </authorList>
    </citation>
    <scope>NUCLEOTIDE SEQUENCE [LARGE SCALE GENOMIC DNA]</scope>
    <source>
        <strain evidence="3 4">S14-144</strain>
    </source>
</reference>
<dbReference type="OrthoDB" id="5184890at2"/>
<dbReference type="EMBL" id="CP034170">
    <property type="protein sequence ID" value="AZI59003.1"/>
    <property type="molecule type" value="Genomic_DNA"/>
</dbReference>
<dbReference type="Proteomes" id="UP000268084">
    <property type="component" value="Chromosome"/>
</dbReference>
<dbReference type="InterPro" id="IPR000468">
    <property type="entry name" value="Barstar"/>
</dbReference>
<feature type="domain" description="Barstar (barnase inhibitor)" evidence="2">
    <location>
        <begin position="36"/>
        <end position="119"/>
    </location>
</feature>
<dbReference type="Gene3D" id="3.30.370.10">
    <property type="entry name" value="Barstar-like"/>
    <property type="match status" value="1"/>
</dbReference>
<organism evidence="3 4">
    <name type="scientific">Nakamurella antarctica</name>
    <dbReference type="NCBI Taxonomy" id="1902245"/>
    <lineage>
        <taxon>Bacteria</taxon>
        <taxon>Bacillati</taxon>
        <taxon>Actinomycetota</taxon>
        <taxon>Actinomycetes</taxon>
        <taxon>Nakamurellales</taxon>
        <taxon>Nakamurellaceae</taxon>
        <taxon>Nakamurella</taxon>
    </lineage>
</organism>
<accession>A0A3G8ZP17</accession>
<gene>
    <name evidence="3" type="ORF">EH165_13455</name>
</gene>
<dbReference type="SUPFAM" id="SSF52038">
    <property type="entry name" value="Barstar-related"/>
    <property type="match status" value="1"/>
</dbReference>
<dbReference type="InterPro" id="IPR035905">
    <property type="entry name" value="Barstar-like_sf"/>
</dbReference>
<name>A0A3G8ZP17_9ACTN</name>
<evidence type="ECO:0000313" key="4">
    <source>
        <dbReference type="Proteomes" id="UP000268084"/>
    </source>
</evidence>
<evidence type="ECO:0000259" key="2">
    <source>
        <dbReference type="Pfam" id="PF01337"/>
    </source>
</evidence>
<protein>
    <recommendedName>
        <fullName evidence="2">Barstar (barnase inhibitor) domain-containing protein</fullName>
    </recommendedName>
</protein>
<evidence type="ECO:0000256" key="1">
    <source>
        <dbReference type="ARBA" id="ARBA00006845"/>
    </source>
</evidence>
<dbReference type="KEGG" id="nak:EH165_13455"/>
<proteinExistence type="inferred from homology"/>
<reference evidence="3 4" key="1">
    <citation type="submission" date="2018-11" db="EMBL/GenBank/DDBJ databases">
        <authorList>
            <person name="Da X."/>
        </authorList>
    </citation>
    <scope>NUCLEOTIDE SEQUENCE [LARGE SCALE GENOMIC DNA]</scope>
    <source>
        <strain evidence="3 4">S14-144</strain>
    </source>
</reference>
<comment type="similarity">
    <text evidence="1">Belongs to the barstar family.</text>
</comment>
<sequence length="152" mass="17052">MMADYNLKDRSGPWVHFLDQQKAHLPVVTDKLGITIKIDGKDMKNLDSLFARYAEIFRFPSYFGGNWPAFNECITDLSDLPAKAYLTIITEADCVLQSEPAELPTFIKHLQIAGHSWANSFGKGPEWGSGEVPFNTVFSGNQGPLFTLLQHF</sequence>
<evidence type="ECO:0000313" key="3">
    <source>
        <dbReference type="EMBL" id="AZI59003.1"/>
    </source>
</evidence>
<dbReference type="AlphaFoldDB" id="A0A3G8ZP17"/>